<feature type="compositionally biased region" description="Polar residues" evidence="14">
    <location>
        <begin position="660"/>
        <end position="670"/>
    </location>
</feature>
<feature type="compositionally biased region" description="Basic and acidic residues" evidence="14">
    <location>
        <begin position="814"/>
        <end position="825"/>
    </location>
</feature>
<dbReference type="GO" id="GO:0031297">
    <property type="term" value="P:replication fork processing"/>
    <property type="evidence" value="ECO:0007669"/>
    <property type="project" value="TreeGrafter"/>
</dbReference>
<feature type="domain" description="PHD-type" evidence="15">
    <location>
        <begin position="62"/>
        <end position="200"/>
    </location>
</feature>
<accession>A0A9C5ZFR3</accession>
<dbReference type="PROSITE" id="PS51533">
    <property type="entry name" value="ADD"/>
    <property type="match status" value="1"/>
</dbReference>
<feature type="compositionally biased region" description="Low complexity" evidence="14">
    <location>
        <begin position="12"/>
        <end position="30"/>
    </location>
</feature>
<feature type="compositionally biased region" description="Basic and acidic residues" evidence="14">
    <location>
        <begin position="906"/>
        <end position="917"/>
    </location>
</feature>
<evidence type="ECO:0000256" key="8">
    <source>
        <dbReference type="ARBA" id="ARBA00022833"/>
    </source>
</evidence>
<dbReference type="InterPro" id="IPR052131">
    <property type="entry name" value="ATRX_domain-containing"/>
</dbReference>
<dbReference type="Pfam" id="PF17981">
    <property type="entry name" value="ADD_ATRX"/>
    <property type="match status" value="1"/>
</dbReference>
<comment type="similarity">
    <text evidence="2">Belongs to the SNF2/RAD54 helicase family.</text>
</comment>
<feature type="region of interest" description="Disordered" evidence="14">
    <location>
        <begin position="722"/>
        <end position="756"/>
    </location>
</feature>
<evidence type="ECO:0000259" key="15">
    <source>
        <dbReference type="PROSITE" id="PS51533"/>
    </source>
</evidence>
<dbReference type="GeneID" id="119641203"/>
<keyword evidence="9" id="KW-0067">ATP-binding</keyword>
<dbReference type="GO" id="GO:0005634">
    <property type="term" value="C:nucleus"/>
    <property type="evidence" value="ECO:0007669"/>
    <property type="project" value="UniProtKB-SubCell"/>
</dbReference>
<name>A0A9C5ZFR3_9MUSC</name>
<protein>
    <submittedName>
        <fullName evidence="17">Uncharacterized protein LOC119641203 isoform X2</fullName>
    </submittedName>
</protein>
<keyword evidence="5" id="KW-0227">DNA damage</keyword>
<dbReference type="GO" id="GO:0006338">
    <property type="term" value="P:chromatin remodeling"/>
    <property type="evidence" value="ECO:0007669"/>
    <property type="project" value="TreeGrafter"/>
</dbReference>
<dbReference type="GO" id="GO:0016787">
    <property type="term" value="F:hydrolase activity"/>
    <property type="evidence" value="ECO:0007669"/>
    <property type="project" value="UniProtKB-KW"/>
</dbReference>
<keyword evidence="3" id="KW-0479">Metal-binding</keyword>
<feature type="region of interest" description="Disordered" evidence="14">
    <location>
        <begin position="805"/>
        <end position="841"/>
    </location>
</feature>
<feature type="region of interest" description="Disordered" evidence="14">
    <location>
        <begin position="454"/>
        <end position="474"/>
    </location>
</feature>
<reference evidence="17" key="1">
    <citation type="submission" date="2025-08" db="UniProtKB">
        <authorList>
            <consortium name="RefSeq"/>
        </authorList>
    </citation>
    <scope>IDENTIFICATION</scope>
    <source>
        <tissue evidence="17">Whole body pupa</tissue>
    </source>
</reference>
<dbReference type="GO" id="GO:0008270">
    <property type="term" value="F:zinc ion binding"/>
    <property type="evidence" value="ECO:0007669"/>
    <property type="project" value="UniProtKB-KW"/>
</dbReference>
<keyword evidence="4" id="KW-0547">Nucleotide-binding</keyword>
<dbReference type="InterPro" id="IPR011011">
    <property type="entry name" value="Znf_FYVE_PHD"/>
</dbReference>
<dbReference type="AlphaFoldDB" id="A0A9C5ZFR3"/>
<feature type="region of interest" description="Disordered" evidence="14">
    <location>
        <begin position="244"/>
        <end position="278"/>
    </location>
</feature>
<sequence>MSEASTGSPGDATAAASTPMASTTAATMPSPSVVADHSKAANYEFDSSLSEEERRFYLKAYPTIDVVRERKVHCTVCKTHIGTAPIQESNIKMHPILRVTHCVKCHDFYNSGEFSKGEDGSELYCRWCGQGGEVYCCSSCPYVFCKSCIVKNLSRGVVVDIEQNENWSCFSCAPKILWPLRAQHWALMCYIEQQKREIYALNLSETELKQQLSTDRSKCCRLAKAKCGNMSDSLESLDSVTSKRSFSSNSSAKKKHASAPSPQPSAKRPRNNDDIVCTPDLMSMLEPDCQITVSQKLPTRPLPTPAASAPKILSIKPGFPGASNIMTSTPKSSVPPPLVLRNTGIKVRPGLPAPVVRRTVIGPRTPTPGATGAPVYHTINGYRIDLNSAAQQETFRLPNGKLIQVKRQGALPVAPTINQNCNSWQQQQQHMQQQRAAASQSMHPIRSVQITQQSYQTVQPQPQHGPQSQQHPHLVRYPGNMSGSGASINHAVNHNGGIMQVINGQVPSAQTQPAINANTPLRPIMIRHIFPDTPIGQARSQLQEQVFNAMEICTHLTNKVQTLTNSNAYKQARNYLEVKELYIHLSYLLTYAIGRFKGLQDKCLADMRQLGFVSDADCLENGQLAADKQASDDEDNEIEIVEPKTDLITLDSDDDEPSANRKSSISPVKKSTTTTNAIIDSNSNNAGVIHGKIGQTSLNKDDTIDLMSVAQSFLASMLEVDMSEGSNGGTQNSPNSTDSLIHKKQPRKKTTNKPNPTLIKQKEIMERERLEEMKRTDVKLKMKCSVALEKAEDVYPFAKDMLTSQKTDEEEVEEKSPEVAEHQQLGDDGTQRNSVSTMVVDTGKETVKVEVVLEDDLNTSNEGEKLEDSNVKNNEEEVLIAQPASEENNDISIVKEIEEEAILTGTEEKINEPKVDEMSNENEDLDVDKEIAKVLKDCNQRLEEEESVNNIDRSINDDSPIKICSPSPKDIRNLKDTLDRTIEKLITDDRPCKDSLTKSELSEPVISLAKEQQTVANNPDA</sequence>
<comment type="catalytic activity">
    <reaction evidence="13">
        <text>ATP + H2O = ADP + phosphate + H(+)</text>
        <dbReference type="Rhea" id="RHEA:13065"/>
        <dbReference type="ChEBI" id="CHEBI:15377"/>
        <dbReference type="ChEBI" id="CHEBI:15378"/>
        <dbReference type="ChEBI" id="CHEBI:30616"/>
        <dbReference type="ChEBI" id="CHEBI:43474"/>
        <dbReference type="ChEBI" id="CHEBI:456216"/>
        <dbReference type="EC" id="3.6.4.12"/>
    </reaction>
</comment>
<feature type="compositionally biased region" description="Low complexity" evidence="14">
    <location>
        <begin position="454"/>
        <end position="472"/>
    </location>
</feature>
<feature type="region of interest" description="Disordered" evidence="14">
    <location>
        <begin position="1"/>
        <end position="30"/>
    </location>
</feature>
<dbReference type="GO" id="GO:0003678">
    <property type="term" value="F:DNA helicase activity"/>
    <property type="evidence" value="ECO:0007669"/>
    <property type="project" value="UniProtKB-EC"/>
</dbReference>
<feature type="compositionally biased region" description="Basic and acidic residues" evidence="14">
    <location>
        <begin position="862"/>
        <end position="874"/>
    </location>
</feature>
<evidence type="ECO:0000256" key="2">
    <source>
        <dbReference type="ARBA" id="ARBA00007025"/>
    </source>
</evidence>
<keyword evidence="16" id="KW-1185">Reference proteome</keyword>
<comment type="subcellular location">
    <subcellularLocation>
        <location evidence="1">Nucleus</location>
    </subcellularLocation>
</comment>
<keyword evidence="12" id="KW-0539">Nucleus</keyword>
<feature type="region of interest" description="Disordered" evidence="14">
    <location>
        <begin position="645"/>
        <end position="670"/>
    </location>
</feature>
<organism evidence="16 17">
    <name type="scientific">Glossina fuscipes</name>
    <dbReference type="NCBI Taxonomy" id="7396"/>
    <lineage>
        <taxon>Eukaryota</taxon>
        <taxon>Metazoa</taxon>
        <taxon>Ecdysozoa</taxon>
        <taxon>Arthropoda</taxon>
        <taxon>Hexapoda</taxon>
        <taxon>Insecta</taxon>
        <taxon>Pterygota</taxon>
        <taxon>Neoptera</taxon>
        <taxon>Endopterygota</taxon>
        <taxon>Diptera</taxon>
        <taxon>Brachycera</taxon>
        <taxon>Muscomorpha</taxon>
        <taxon>Hippoboscoidea</taxon>
        <taxon>Glossinidae</taxon>
        <taxon>Glossina</taxon>
    </lineage>
</organism>
<dbReference type="GO" id="GO:0005721">
    <property type="term" value="C:pericentric heterochromatin"/>
    <property type="evidence" value="ECO:0007669"/>
    <property type="project" value="TreeGrafter"/>
</dbReference>
<evidence type="ECO:0000256" key="4">
    <source>
        <dbReference type="ARBA" id="ARBA00022741"/>
    </source>
</evidence>
<dbReference type="GO" id="GO:0010468">
    <property type="term" value="P:regulation of gene expression"/>
    <property type="evidence" value="ECO:0007669"/>
    <property type="project" value="UniProtKB-ARBA"/>
</dbReference>
<feature type="region of interest" description="Disordered" evidence="14">
    <location>
        <begin position="992"/>
        <end position="1021"/>
    </location>
</feature>
<dbReference type="InterPro" id="IPR013083">
    <property type="entry name" value="Znf_RING/FYVE/PHD"/>
</dbReference>
<evidence type="ECO:0000256" key="10">
    <source>
        <dbReference type="ARBA" id="ARBA00023125"/>
    </source>
</evidence>
<evidence type="ECO:0000256" key="6">
    <source>
        <dbReference type="ARBA" id="ARBA00022771"/>
    </source>
</evidence>
<keyword evidence="6" id="KW-0863">Zinc-finger</keyword>
<dbReference type="PANTHER" id="PTHR46357">
    <property type="entry name" value="TRANSCRIPTIONAL REGULATOR ATRX"/>
    <property type="match status" value="1"/>
</dbReference>
<evidence type="ECO:0000256" key="7">
    <source>
        <dbReference type="ARBA" id="ARBA00022801"/>
    </source>
</evidence>
<evidence type="ECO:0000256" key="12">
    <source>
        <dbReference type="ARBA" id="ARBA00023242"/>
    </source>
</evidence>
<feature type="compositionally biased region" description="Polar residues" evidence="14">
    <location>
        <begin position="729"/>
        <end position="739"/>
    </location>
</feature>
<evidence type="ECO:0000256" key="5">
    <source>
        <dbReference type="ARBA" id="ARBA00022763"/>
    </source>
</evidence>
<dbReference type="PANTHER" id="PTHR46357:SF1">
    <property type="entry name" value="TRANSCRIPTIONAL REGULATOR ATRX"/>
    <property type="match status" value="1"/>
</dbReference>
<dbReference type="InterPro" id="IPR025766">
    <property type="entry name" value="ADD"/>
</dbReference>
<evidence type="ECO:0000256" key="13">
    <source>
        <dbReference type="ARBA" id="ARBA00047995"/>
    </source>
</evidence>
<keyword evidence="8" id="KW-0862">Zinc</keyword>
<evidence type="ECO:0000256" key="9">
    <source>
        <dbReference type="ARBA" id="ARBA00022840"/>
    </source>
</evidence>
<evidence type="ECO:0000313" key="17">
    <source>
        <dbReference type="RefSeq" id="XP_037895674.1"/>
    </source>
</evidence>
<evidence type="ECO:0000256" key="14">
    <source>
        <dbReference type="SAM" id="MobiDB-lite"/>
    </source>
</evidence>
<keyword evidence="10" id="KW-0238">DNA-binding</keyword>
<dbReference type="Proteomes" id="UP000092443">
    <property type="component" value="Unplaced"/>
</dbReference>
<evidence type="ECO:0000256" key="3">
    <source>
        <dbReference type="ARBA" id="ARBA00022723"/>
    </source>
</evidence>
<feature type="compositionally biased region" description="Basic and acidic residues" evidence="14">
    <location>
        <begin position="992"/>
        <end position="1001"/>
    </location>
</feature>
<feature type="compositionally biased region" description="Basic residues" evidence="14">
    <location>
        <begin position="742"/>
        <end position="751"/>
    </location>
</feature>
<feature type="compositionally biased region" description="Polar residues" evidence="14">
    <location>
        <begin position="1010"/>
        <end position="1021"/>
    </location>
</feature>
<dbReference type="InterPro" id="IPR041430">
    <property type="entry name" value="ADD_ATRX"/>
</dbReference>
<dbReference type="GO" id="GO:0006281">
    <property type="term" value="P:DNA repair"/>
    <property type="evidence" value="ECO:0007669"/>
    <property type="project" value="UniProtKB-KW"/>
</dbReference>
<dbReference type="RefSeq" id="XP_037895674.1">
    <property type="nucleotide sequence ID" value="XM_038039746.1"/>
</dbReference>
<dbReference type="GO" id="GO:0031490">
    <property type="term" value="F:chromatin DNA binding"/>
    <property type="evidence" value="ECO:0007669"/>
    <property type="project" value="TreeGrafter"/>
</dbReference>
<evidence type="ECO:0000256" key="1">
    <source>
        <dbReference type="ARBA" id="ARBA00004123"/>
    </source>
</evidence>
<dbReference type="GO" id="GO:0005524">
    <property type="term" value="F:ATP binding"/>
    <property type="evidence" value="ECO:0007669"/>
    <property type="project" value="UniProtKB-KW"/>
</dbReference>
<dbReference type="SUPFAM" id="SSF57903">
    <property type="entry name" value="FYVE/PHD zinc finger"/>
    <property type="match status" value="1"/>
</dbReference>
<gene>
    <name evidence="17" type="primary">LOC119641203</name>
</gene>
<dbReference type="CDD" id="cd11726">
    <property type="entry name" value="ADDz_ATRX"/>
    <property type="match status" value="1"/>
</dbReference>
<keyword evidence="11" id="KW-0234">DNA repair</keyword>
<feature type="region of interest" description="Disordered" evidence="14">
    <location>
        <begin position="904"/>
        <end position="926"/>
    </location>
</feature>
<proteinExistence type="inferred from homology"/>
<keyword evidence="7" id="KW-0378">Hydrolase</keyword>
<evidence type="ECO:0000313" key="16">
    <source>
        <dbReference type="Proteomes" id="UP000092443"/>
    </source>
</evidence>
<evidence type="ECO:0000256" key="11">
    <source>
        <dbReference type="ARBA" id="ARBA00023204"/>
    </source>
</evidence>
<dbReference type="Gene3D" id="3.30.40.10">
    <property type="entry name" value="Zinc/RING finger domain, C3HC4 (zinc finger)"/>
    <property type="match status" value="1"/>
</dbReference>
<feature type="region of interest" description="Disordered" evidence="14">
    <location>
        <begin position="854"/>
        <end position="874"/>
    </location>
</feature>